<dbReference type="Gene3D" id="1.10.40.30">
    <property type="entry name" value="Fumarase/aspartase (C-terminal domain)"/>
    <property type="match status" value="1"/>
</dbReference>
<dbReference type="GO" id="GO:0006106">
    <property type="term" value="P:fumarate metabolic process"/>
    <property type="evidence" value="ECO:0007669"/>
    <property type="project" value="InterPro"/>
</dbReference>
<sequence>MIQNASRDVKVRIMNNRMEADAYGEVAIPAEAYWGPQTERSRHLFAIGNECLPDDVIHCFGAQKVAAARANMALGLLPEQFGNAIIAAATELQQGRFDRQFPVVVWQTGSGTQTNMNANEVIANRANEMLGHALGARKPVHPNDHVNKGQSSNDTFPTIMHISVLRAVFNILVPAGKTLVTSLAKRADEFHHHAKLGMTHLQDALPVTLGMEFRAWQHQVETALERIEKQAQELCELPQGGTASGSGVNGNPEFASLVAKDLSAFAGQPLRASQAPSYLMASHDVFAGLCGSLNTLASALIKTCTDIRLLTSSLGGTPSMTLPDDGLSSSIMPAKRNATVCEAVIQVCMRVIGNSAAVVAANNSSVLQLNTCKPLILNETLNSIYLLADAQKVLASGCIDGLGADREALGASLAKSPVLGAILGPVIGYDMAARLTRECWDSGIPMRDILERDGILSGAEFDHHLRQALNPDHLDRSKTDADVTADTRADPKADQQGATILQARKAGGGL</sequence>
<dbReference type="AlphaFoldDB" id="A0A2N3KBW4"/>
<dbReference type="PANTHER" id="PTHR11444">
    <property type="entry name" value="ASPARTATEAMMONIA/ARGININOSUCCINATE/ADENYLOSUCCINATE LYASE"/>
    <property type="match status" value="1"/>
</dbReference>
<organism evidence="5 6">
    <name type="scientific">Thalassospira marina</name>
    <dbReference type="NCBI Taxonomy" id="2048283"/>
    <lineage>
        <taxon>Bacteria</taxon>
        <taxon>Pseudomonadati</taxon>
        <taxon>Pseudomonadota</taxon>
        <taxon>Alphaproteobacteria</taxon>
        <taxon>Rhodospirillales</taxon>
        <taxon>Thalassospiraceae</taxon>
        <taxon>Thalassospira</taxon>
    </lineage>
</organism>
<dbReference type="InterPro" id="IPR005677">
    <property type="entry name" value="Fum_hydII"/>
</dbReference>
<evidence type="ECO:0000313" key="6">
    <source>
        <dbReference type="Proteomes" id="UP000233597"/>
    </source>
</evidence>
<comment type="caution">
    <text evidence="5">The sequence shown here is derived from an EMBL/GenBank/DDBJ whole genome shotgun (WGS) entry which is preliminary data.</text>
</comment>
<gene>
    <name evidence="5" type="primary">fumC</name>
    <name evidence="5" type="ORF">COO20_25005</name>
</gene>
<dbReference type="PANTHER" id="PTHR11444:SF26">
    <property type="entry name" value="FUMARATE HYDRATASE"/>
    <property type="match status" value="1"/>
</dbReference>
<feature type="compositionally biased region" description="Basic and acidic residues" evidence="3">
    <location>
        <begin position="472"/>
        <end position="493"/>
    </location>
</feature>
<evidence type="ECO:0000256" key="2">
    <source>
        <dbReference type="ARBA" id="ARBA00012921"/>
    </source>
</evidence>
<dbReference type="InterPro" id="IPR000362">
    <property type="entry name" value="Fumarate_lyase_fam"/>
</dbReference>
<dbReference type="Gene3D" id="1.20.200.10">
    <property type="entry name" value="Fumarase/aspartase (Central domain)"/>
    <property type="match status" value="1"/>
</dbReference>
<dbReference type="Proteomes" id="UP000233597">
    <property type="component" value="Unassembled WGS sequence"/>
</dbReference>
<evidence type="ECO:0000313" key="5">
    <source>
        <dbReference type="EMBL" id="PKR48014.1"/>
    </source>
</evidence>
<evidence type="ECO:0000256" key="1">
    <source>
        <dbReference type="ARBA" id="ARBA00009084"/>
    </source>
</evidence>
<dbReference type="InterPro" id="IPR008948">
    <property type="entry name" value="L-Aspartase-like"/>
</dbReference>
<evidence type="ECO:0000259" key="4">
    <source>
        <dbReference type="Pfam" id="PF00206"/>
    </source>
</evidence>
<name>A0A2N3KBW4_9PROT</name>
<feature type="region of interest" description="Disordered" evidence="3">
    <location>
        <begin position="467"/>
        <end position="498"/>
    </location>
</feature>
<dbReference type="SUPFAM" id="SSF48557">
    <property type="entry name" value="L-aspartase-like"/>
    <property type="match status" value="1"/>
</dbReference>
<keyword evidence="5" id="KW-0456">Lyase</keyword>
<dbReference type="EMBL" id="NWTK01000025">
    <property type="protein sequence ID" value="PKR48014.1"/>
    <property type="molecule type" value="Genomic_DNA"/>
</dbReference>
<dbReference type="PRINTS" id="PR00149">
    <property type="entry name" value="FUMRATELYASE"/>
</dbReference>
<dbReference type="EC" id="4.2.1.2" evidence="2"/>
<dbReference type="PRINTS" id="PR00145">
    <property type="entry name" value="ARGSUCLYASE"/>
</dbReference>
<proteinExistence type="inferred from homology"/>
<accession>A0A2N3KBW4</accession>
<dbReference type="Gene3D" id="1.10.275.10">
    <property type="entry name" value="Fumarase/aspartase (N-terminal domain)"/>
    <property type="match status" value="1"/>
</dbReference>
<dbReference type="OrthoDB" id="9802809at2"/>
<comment type="similarity">
    <text evidence="1">Belongs to the class-II fumarase/aspartase family. Fumarase subfamily.</text>
</comment>
<dbReference type="InterPro" id="IPR024083">
    <property type="entry name" value="Fumarase/histidase_N"/>
</dbReference>
<evidence type="ECO:0000256" key="3">
    <source>
        <dbReference type="SAM" id="MobiDB-lite"/>
    </source>
</evidence>
<reference evidence="5 6" key="1">
    <citation type="submission" date="2017-09" db="EMBL/GenBank/DDBJ databases">
        <title>Biodiversity and function of Thalassospira species in the particle-attached aromatic-hydrocarbon-degrading consortia from the surface seawater of the South China Sea.</title>
        <authorList>
            <person name="Dong C."/>
            <person name="Liu R."/>
            <person name="Shao Z."/>
        </authorList>
    </citation>
    <scope>NUCLEOTIDE SEQUENCE [LARGE SCALE GENOMIC DNA]</scope>
    <source>
        <strain evidence="5 6">CSC1P2</strain>
    </source>
</reference>
<feature type="domain" description="Fumarate lyase N-terminal" evidence="4">
    <location>
        <begin position="24"/>
        <end position="353"/>
    </location>
</feature>
<dbReference type="GO" id="GO:0004333">
    <property type="term" value="F:fumarate hydratase activity"/>
    <property type="evidence" value="ECO:0007669"/>
    <property type="project" value="UniProtKB-EC"/>
</dbReference>
<dbReference type="FunFam" id="1.10.275.10:FF:000001">
    <property type="entry name" value="Fumarate hydratase, mitochondrial"/>
    <property type="match status" value="1"/>
</dbReference>
<protein>
    <recommendedName>
        <fullName evidence="2">fumarate hydratase</fullName>
        <ecNumber evidence="2">4.2.1.2</ecNumber>
    </recommendedName>
</protein>
<dbReference type="Pfam" id="PF00206">
    <property type="entry name" value="Lyase_1"/>
    <property type="match status" value="1"/>
</dbReference>
<dbReference type="InterPro" id="IPR022761">
    <property type="entry name" value="Fumarate_lyase_N"/>
</dbReference>